<dbReference type="SUPFAM" id="SSF161098">
    <property type="entry name" value="MetI-like"/>
    <property type="match status" value="1"/>
</dbReference>
<keyword evidence="2 7" id="KW-0813">Transport</keyword>
<feature type="transmembrane region" description="Helical" evidence="7">
    <location>
        <begin position="77"/>
        <end position="99"/>
    </location>
</feature>
<keyword evidence="5 7" id="KW-1133">Transmembrane helix</keyword>
<gene>
    <name evidence="9" type="ORF">HKBW3S09_00087</name>
    <name evidence="10" type="ORF">HKBW3S34_01358</name>
    <name evidence="11" type="ORF">HKBW3S44_00847</name>
    <name evidence="12" type="ORF">HKBW3S47_01366</name>
</gene>
<evidence type="ECO:0000313" key="14">
    <source>
        <dbReference type="Proteomes" id="UP000569018"/>
    </source>
</evidence>
<dbReference type="PANTHER" id="PTHR43744:SF12">
    <property type="entry name" value="ABC TRANSPORTER PERMEASE PROTEIN MG189-RELATED"/>
    <property type="match status" value="1"/>
</dbReference>
<evidence type="ECO:0000313" key="9">
    <source>
        <dbReference type="EMBL" id="GFP22619.1"/>
    </source>
</evidence>
<evidence type="ECO:0000313" key="13">
    <source>
        <dbReference type="Proteomes" id="UP000561271"/>
    </source>
</evidence>
<dbReference type="CDD" id="cd06261">
    <property type="entry name" value="TM_PBP2"/>
    <property type="match status" value="1"/>
</dbReference>
<dbReference type="EMBL" id="BLRW01000005">
    <property type="protein sequence ID" value="GFP22619.1"/>
    <property type="molecule type" value="Genomic_DNA"/>
</dbReference>
<dbReference type="Pfam" id="PF00528">
    <property type="entry name" value="BPD_transp_1"/>
    <property type="match status" value="1"/>
</dbReference>
<evidence type="ECO:0000313" key="15">
    <source>
        <dbReference type="Proteomes" id="UP000585609"/>
    </source>
</evidence>
<feature type="transmembrane region" description="Helical" evidence="7">
    <location>
        <begin position="240"/>
        <end position="262"/>
    </location>
</feature>
<dbReference type="EMBL" id="BLSD01000075">
    <property type="protein sequence ID" value="GFP39668.1"/>
    <property type="molecule type" value="Genomic_DNA"/>
</dbReference>
<dbReference type="InterPro" id="IPR000515">
    <property type="entry name" value="MetI-like"/>
</dbReference>
<comment type="similarity">
    <text evidence="7">Belongs to the binding-protein-dependent transport system permease family.</text>
</comment>
<dbReference type="PROSITE" id="PS50928">
    <property type="entry name" value="ABC_TM1"/>
    <property type="match status" value="1"/>
</dbReference>
<evidence type="ECO:0000256" key="6">
    <source>
        <dbReference type="ARBA" id="ARBA00023136"/>
    </source>
</evidence>
<dbReference type="Proteomes" id="UP000588083">
    <property type="component" value="Unassembled WGS sequence"/>
</dbReference>
<dbReference type="EMBL" id="BLSC01000056">
    <property type="protein sequence ID" value="GFP37167.1"/>
    <property type="molecule type" value="Genomic_DNA"/>
</dbReference>
<comment type="subcellular location">
    <subcellularLocation>
        <location evidence="1 7">Cell membrane</location>
        <topology evidence="1 7">Multi-pass membrane protein</topology>
    </subcellularLocation>
</comment>
<feature type="transmembrane region" description="Helical" evidence="7">
    <location>
        <begin position="183"/>
        <end position="205"/>
    </location>
</feature>
<comment type="caution">
    <text evidence="9">The sequence shown here is derived from an EMBL/GenBank/DDBJ whole genome shotgun (WGS) entry which is preliminary data.</text>
</comment>
<evidence type="ECO:0000313" key="10">
    <source>
        <dbReference type="EMBL" id="GFP30437.1"/>
    </source>
</evidence>
<dbReference type="InterPro" id="IPR035906">
    <property type="entry name" value="MetI-like_sf"/>
</dbReference>
<feature type="domain" description="ABC transmembrane type-1" evidence="8">
    <location>
        <begin position="73"/>
        <end position="262"/>
    </location>
</feature>
<evidence type="ECO:0000313" key="12">
    <source>
        <dbReference type="EMBL" id="GFP39668.1"/>
    </source>
</evidence>
<evidence type="ECO:0000313" key="11">
    <source>
        <dbReference type="EMBL" id="GFP37167.1"/>
    </source>
</evidence>
<feature type="transmembrane region" description="Helical" evidence="7">
    <location>
        <begin position="108"/>
        <end position="135"/>
    </location>
</feature>
<evidence type="ECO:0000256" key="4">
    <source>
        <dbReference type="ARBA" id="ARBA00022692"/>
    </source>
</evidence>
<accession>A0A6V8NQE7</accession>
<name>A0A6V8NQE7_9ACTN</name>
<keyword evidence="4 7" id="KW-0812">Transmembrane</keyword>
<dbReference type="GO" id="GO:0055085">
    <property type="term" value="P:transmembrane transport"/>
    <property type="evidence" value="ECO:0007669"/>
    <property type="project" value="InterPro"/>
</dbReference>
<protein>
    <submittedName>
        <fullName evidence="9">Multiple sugar transport system permease protein</fullName>
    </submittedName>
</protein>
<reference evidence="13 14" key="1">
    <citation type="journal article" date="2020" name="Front. Microbiol.">
        <title>Single-cell genomics of novel Actinobacteria with the Wood-Ljungdahl pathway discovered in a serpentinizing system.</title>
        <authorList>
            <person name="Merino N."/>
            <person name="Kawai M."/>
            <person name="Boyd E.S."/>
            <person name="Colman D.R."/>
            <person name="McGlynn S.E."/>
            <person name="Nealson K.H."/>
            <person name="Kurokawa K."/>
            <person name="Hongoh Y."/>
        </authorList>
    </citation>
    <scope>NUCLEOTIDE SEQUENCE [LARGE SCALE GENOMIC DNA]</scope>
    <source>
        <strain evidence="9 15">S09_30</strain>
        <strain evidence="10 16">S34</strain>
        <strain evidence="11 13">S44</strain>
        <strain evidence="12 14">S47</strain>
    </source>
</reference>
<evidence type="ECO:0000259" key="8">
    <source>
        <dbReference type="PROSITE" id="PS50928"/>
    </source>
</evidence>
<organism evidence="9 15">
    <name type="scientific">Candidatus Hakubella thermalkaliphila</name>
    <dbReference type="NCBI Taxonomy" id="2754717"/>
    <lineage>
        <taxon>Bacteria</taxon>
        <taxon>Bacillati</taxon>
        <taxon>Actinomycetota</taxon>
        <taxon>Actinomycetota incertae sedis</taxon>
        <taxon>Candidatus Hakubellales</taxon>
        <taxon>Candidatus Hakubellaceae</taxon>
        <taxon>Candidatus Hakubella</taxon>
    </lineage>
</organism>
<feature type="transmembrane region" description="Helical" evidence="7">
    <location>
        <begin position="12"/>
        <end position="31"/>
    </location>
</feature>
<dbReference type="Proteomes" id="UP000569018">
    <property type="component" value="Unassembled WGS sequence"/>
</dbReference>
<keyword evidence="6 7" id="KW-0472">Membrane</keyword>
<evidence type="ECO:0000256" key="1">
    <source>
        <dbReference type="ARBA" id="ARBA00004651"/>
    </source>
</evidence>
<evidence type="ECO:0000256" key="7">
    <source>
        <dbReference type="RuleBase" id="RU363032"/>
    </source>
</evidence>
<keyword evidence="9" id="KW-0762">Sugar transport</keyword>
<proteinExistence type="inferred from homology"/>
<evidence type="ECO:0000313" key="16">
    <source>
        <dbReference type="Proteomes" id="UP000588083"/>
    </source>
</evidence>
<dbReference type="PANTHER" id="PTHR43744">
    <property type="entry name" value="ABC TRANSPORTER PERMEASE PROTEIN MG189-RELATED-RELATED"/>
    <property type="match status" value="1"/>
</dbReference>
<evidence type="ECO:0000256" key="2">
    <source>
        <dbReference type="ARBA" id="ARBA00022448"/>
    </source>
</evidence>
<dbReference type="Proteomes" id="UP000585609">
    <property type="component" value="Unassembled WGS sequence"/>
</dbReference>
<feature type="transmembrane region" description="Helical" evidence="7">
    <location>
        <begin position="141"/>
        <end position="162"/>
    </location>
</feature>
<dbReference type="EMBL" id="BLRZ01000066">
    <property type="protein sequence ID" value="GFP30437.1"/>
    <property type="molecule type" value="Genomic_DNA"/>
</dbReference>
<evidence type="ECO:0000256" key="3">
    <source>
        <dbReference type="ARBA" id="ARBA00022475"/>
    </source>
</evidence>
<keyword evidence="16" id="KW-1185">Reference proteome</keyword>
<dbReference type="GO" id="GO:0005886">
    <property type="term" value="C:plasma membrane"/>
    <property type="evidence" value="ECO:0007669"/>
    <property type="project" value="UniProtKB-SubCell"/>
</dbReference>
<evidence type="ECO:0000256" key="5">
    <source>
        <dbReference type="ARBA" id="ARBA00022989"/>
    </source>
</evidence>
<sequence length="277" mass="31278">MRNRALHIAGNTLYYFALIVIALIFIFPFVWMVSSAFKPVDEIFRYPPVLISQNPSLEHFIEVFQVVPFARYMWNSFFVSTTVTLVALLLHAMAGYALARLRFPGRKVIFIGILSTLMIPFYTIMIPLVLLVKALGWIDTYWALIVPAIPHAFGIFWLRQFFLGVPRELEDAARIDGASRIGVFFHIALPLARPILAALAVFFFLANWDAFLWPLIATSSQKMRVVQVGIQSFAGEQGSAWNLIMAASTVAILPTLILFFSLQRFIVRSVKMSGLKG</sequence>
<keyword evidence="3" id="KW-1003">Cell membrane</keyword>
<dbReference type="RefSeq" id="WP_176231438.1">
    <property type="nucleotide sequence ID" value="NZ_BLRZ01000066.1"/>
</dbReference>
<dbReference type="AlphaFoldDB" id="A0A6V8NQE7"/>
<dbReference type="Proteomes" id="UP000561271">
    <property type="component" value="Unassembled WGS sequence"/>
</dbReference>
<dbReference type="Gene3D" id="1.10.3720.10">
    <property type="entry name" value="MetI-like"/>
    <property type="match status" value="1"/>
</dbReference>